<dbReference type="AlphaFoldDB" id="A0A8R1TJ81"/>
<evidence type="ECO:0000256" key="2">
    <source>
        <dbReference type="SAM" id="MobiDB-lite"/>
    </source>
</evidence>
<organism evidence="3 4">
    <name type="scientific">Onchocerca volvulus</name>
    <dbReference type="NCBI Taxonomy" id="6282"/>
    <lineage>
        <taxon>Eukaryota</taxon>
        <taxon>Metazoa</taxon>
        <taxon>Ecdysozoa</taxon>
        <taxon>Nematoda</taxon>
        <taxon>Chromadorea</taxon>
        <taxon>Rhabditida</taxon>
        <taxon>Spirurina</taxon>
        <taxon>Spiruromorpha</taxon>
        <taxon>Filarioidea</taxon>
        <taxon>Onchocercidae</taxon>
        <taxon>Onchocerca</taxon>
    </lineage>
</organism>
<protein>
    <submittedName>
        <fullName evidence="3">ANK_REP_REGION domain-containing protein</fullName>
    </submittedName>
</protein>
<feature type="region of interest" description="Disordered" evidence="2">
    <location>
        <begin position="51"/>
        <end position="80"/>
    </location>
</feature>
<dbReference type="PROSITE" id="PS50088">
    <property type="entry name" value="ANK_REPEAT"/>
    <property type="match status" value="3"/>
</dbReference>
<feature type="repeat" description="ANK" evidence="1">
    <location>
        <begin position="925"/>
        <end position="947"/>
    </location>
</feature>
<dbReference type="GO" id="GO:0005737">
    <property type="term" value="C:cytoplasm"/>
    <property type="evidence" value="ECO:0007669"/>
    <property type="project" value="TreeGrafter"/>
</dbReference>
<feature type="compositionally biased region" description="Polar residues" evidence="2">
    <location>
        <begin position="92"/>
        <end position="106"/>
    </location>
</feature>
<dbReference type="OMA" id="MCDFSSM"/>
<keyword evidence="1" id="KW-0040">ANK repeat</keyword>
<proteinExistence type="predicted"/>
<reference evidence="4" key="1">
    <citation type="submission" date="2013-10" db="EMBL/GenBank/DDBJ databases">
        <title>Genome sequencing of Onchocerca volvulus.</title>
        <authorList>
            <person name="Cotton J."/>
            <person name="Tsai J."/>
            <person name="Stanley E."/>
            <person name="Tracey A."/>
            <person name="Holroyd N."/>
            <person name="Lustigman S."/>
            <person name="Berriman M."/>
        </authorList>
    </citation>
    <scope>NUCLEOTIDE SEQUENCE</scope>
</reference>
<feature type="region of interest" description="Disordered" evidence="2">
    <location>
        <begin position="790"/>
        <end position="840"/>
    </location>
</feature>
<evidence type="ECO:0000256" key="1">
    <source>
        <dbReference type="PROSITE-ProRule" id="PRU00023"/>
    </source>
</evidence>
<dbReference type="PANTHER" id="PTHR24168">
    <property type="entry name" value="KN MOTIF AND ANKYRIN REPEAT DOMAIN-CONTAINING"/>
    <property type="match status" value="1"/>
</dbReference>
<keyword evidence="4" id="KW-1185">Reference proteome</keyword>
<feature type="region of interest" description="Disordered" evidence="2">
    <location>
        <begin position="1"/>
        <end position="23"/>
    </location>
</feature>
<name>A0A8R1TJ81_ONCVO</name>
<feature type="compositionally biased region" description="Low complexity" evidence="2">
    <location>
        <begin position="825"/>
        <end position="838"/>
    </location>
</feature>
<evidence type="ECO:0000313" key="3">
    <source>
        <dbReference type="EnsemblMetazoa" id="OVOC10344.1"/>
    </source>
</evidence>
<dbReference type="InterPro" id="IPR047184">
    <property type="entry name" value="KANK1-4"/>
</dbReference>
<sequence>MGRTMSEIKSKHQNDEFNDDYRKSLFPANNSQVFTVNDSRVQNVRNARNQSHDIELFQESEYNRSSYEQGRTHSLGRRTPEMPSRRMFTLVSSQNQYSSDTESINQPLWRKNSSRERSSNAVDVDGFTSMRRRKIDDNTFRMDSKSIPVSPTPYSKNFSLFSERLRHDRSSSSYSSLNSPSHLSLNFSTTEKYSTPKNLSDVKAAMKTYTGNISNGVLENDFMQLTNDDTLAVGSKVSNNDVSVNGLCFQCYNLQKQLSDLSYRSLKQATEEIKNRTAKEELTKKAGDIVGVEKSVANSFEMLDDAVNVKNKDAASDASIIKVENKGIGVSLEDGIEMHWCNNAACSPIPGPDQHSIGVATDKLLVSSLSLDAATDSPNQELTTIRSVRHFECGTEPVITRDHGCGSDMFAMMCDFSSMTDAVELVDSGTGCKQIISLLKDSSSMTAPITSSSCHIQTEHIKTRTISVSTSPIYLLSRTADAARIIRKDSSAICDELMAHDVLDSTTAMDVDFNDRKEIGEKICCNTVALQTDFEPEQSEPRIINDTEIAESLWLIPSRNRKDVAVSTEDDVIEELEIASAPDNNKLQSEVMPDSDDDDTICVVEEALSDPEDVDFESWKSAEQLSSKRPIANNSDVSSKVTELKAPRTLGHARAAIVKKMLTEKSQPLSFIRGIATSKSWRSASKKGDSLQYIVDQHKIQRNSTRSIPQTTKGELKEKVNLKKDVGPAPQMPFSKVPEPIPARIPRPKISKYIPGETVPQSPDEEAEIADRLTPLRSEMRTLRRYSNGRPVTFSRSTQPLKNSPAKISFPIYDKTNDPIDFEDSTSSSSDSEGSYDTNEAGTAAQFELTPQLSEAIEILKKHFQKSDSVESDLLDWATKHAKHEWLKTAARKASSAIQVEGFIDFLEAASDAVLKFVVNLTDPNENTALHYAISHGNFNVVSVLLDSRVCNLNRANKAGYTAVMLASLCDASDEVEAAVIRRLFQLGDVNAQADKHGQTALMLAVSHGKINTTKLLIDCHADLNIQDEEGSTALMCAAEHGHKEIVKLLLVQPDIDASLADCDSSTALSIAVENGHRDIGLLIYGHLNHALKQNQKKIESSS</sequence>
<feature type="repeat" description="ANK" evidence="1">
    <location>
        <begin position="997"/>
        <end position="1029"/>
    </location>
</feature>
<evidence type="ECO:0000313" key="4">
    <source>
        <dbReference type="Proteomes" id="UP000024404"/>
    </source>
</evidence>
<dbReference type="EnsemblMetazoa" id="OVOC10344.1">
    <property type="protein sequence ID" value="OVOC10344.1"/>
    <property type="gene ID" value="WBGene00247153"/>
</dbReference>
<feature type="region of interest" description="Disordered" evidence="2">
    <location>
        <begin position="92"/>
        <end position="122"/>
    </location>
</feature>
<dbReference type="Pfam" id="PF12796">
    <property type="entry name" value="Ank_2"/>
    <property type="match status" value="2"/>
</dbReference>
<dbReference type="Gene3D" id="1.25.40.20">
    <property type="entry name" value="Ankyrin repeat-containing domain"/>
    <property type="match status" value="1"/>
</dbReference>
<dbReference type="GO" id="GO:0005856">
    <property type="term" value="C:cytoskeleton"/>
    <property type="evidence" value="ECO:0007669"/>
    <property type="project" value="TreeGrafter"/>
</dbReference>
<dbReference type="SUPFAM" id="SSF48403">
    <property type="entry name" value="Ankyrin repeat"/>
    <property type="match status" value="1"/>
</dbReference>
<feature type="region of interest" description="Disordered" evidence="2">
    <location>
        <begin position="725"/>
        <end position="765"/>
    </location>
</feature>
<dbReference type="EMBL" id="CMVM020000333">
    <property type="status" value="NOT_ANNOTATED_CDS"/>
    <property type="molecule type" value="Genomic_DNA"/>
</dbReference>
<dbReference type="Proteomes" id="UP000024404">
    <property type="component" value="Unassembled WGS sequence"/>
</dbReference>
<accession>A0A8R1TJ81</accession>
<dbReference type="PANTHER" id="PTHR24168:SF21">
    <property type="entry name" value="KANK, ISOFORM D"/>
    <property type="match status" value="1"/>
</dbReference>
<dbReference type="InterPro" id="IPR036770">
    <property type="entry name" value="Ankyrin_rpt-contain_sf"/>
</dbReference>
<dbReference type="PROSITE" id="PS50297">
    <property type="entry name" value="ANK_REP_REGION"/>
    <property type="match status" value="3"/>
</dbReference>
<dbReference type="InterPro" id="IPR002110">
    <property type="entry name" value="Ankyrin_rpt"/>
</dbReference>
<dbReference type="GO" id="GO:0030837">
    <property type="term" value="P:negative regulation of actin filament polymerization"/>
    <property type="evidence" value="ECO:0007669"/>
    <property type="project" value="InterPro"/>
</dbReference>
<feature type="repeat" description="ANK" evidence="1">
    <location>
        <begin position="1030"/>
        <end position="1051"/>
    </location>
</feature>
<reference evidence="3" key="2">
    <citation type="submission" date="2022-06" db="UniProtKB">
        <authorList>
            <consortium name="EnsemblMetazoa"/>
        </authorList>
    </citation>
    <scope>IDENTIFICATION</scope>
</reference>
<dbReference type="SMART" id="SM00248">
    <property type="entry name" value="ANK"/>
    <property type="match status" value="4"/>
</dbReference>